<gene>
    <name evidence="2" type="ORF">ENR59_01195</name>
</gene>
<protein>
    <recommendedName>
        <fullName evidence="3">Fibronectin type III domain-containing protein</fullName>
    </recommendedName>
</protein>
<dbReference type="EMBL" id="DSRP01000084">
    <property type="protein sequence ID" value="HGG91553.1"/>
    <property type="molecule type" value="Genomic_DNA"/>
</dbReference>
<name>A0A7C4AFQ9_9BACT</name>
<organism evidence="2">
    <name type="scientific">Fundidesulfovibrio putealis</name>
    <dbReference type="NCBI Taxonomy" id="270496"/>
    <lineage>
        <taxon>Bacteria</taxon>
        <taxon>Pseudomonadati</taxon>
        <taxon>Thermodesulfobacteriota</taxon>
        <taxon>Desulfovibrionia</taxon>
        <taxon>Desulfovibrionales</taxon>
        <taxon>Desulfovibrionaceae</taxon>
        <taxon>Fundidesulfovibrio</taxon>
    </lineage>
</organism>
<comment type="caution">
    <text evidence="2">The sequence shown here is derived from an EMBL/GenBank/DDBJ whole genome shotgun (WGS) entry which is preliminary data.</text>
</comment>
<proteinExistence type="predicted"/>
<feature type="chain" id="PRO_5027841875" description="Fibronectin type III domain-containing protein" evidence="1">
    <location>
        <begin position="27"/>
        <end position="168"/>
    </location>
</feature>
<evidence type="ECO:0008006" key="3">
    <source>
        <dbReference type="Google" id="ProtNLM"/>
    </source>
</evidence>
<sequence>MNTPRLYCAIVCVVLCELAACAVASAAASEPVDTQGLNRQGEVYERKVRNPEEEKWTYPTAGFDTEFRSDRVYQAFPQNDAVFSLGMVISLGWHPAGSDPSAIDRYEVTVTREGATREVLRPGVNGEGKPNVVTFQVKYPGRYAWQVWAFTRKGPIIPSVLRTFKVVK</sequence>
<feature type="signal peptide" evidence="1">
    <location>
        <begin position="1"/>
        <end position="26"/>
    </location>
</feature>
<keyword evidence="1" id="KW-0732">Signal</keyword>
<dbReference type="AlphaFoldDB" id="A0A7C4AFQ9"/>
<evidence type="ECO:0000313" key="2">
    <source>
        <dbReference type="EMBL" id="HGG91553.1"/>
    </source>
</evidence>
<evidence type="ECO:0000256" key="1">
    <source>
        <dbReference type="SAM" id="SignalP"/>
    </source>
</evidence>
<reference evidence="2" key="1">
    <citation type="journal article" date="2020" name="mSystems">
        <title>Genome- and Community-Level Interaction Insights into Carbon Utilization and Element Cycling Functions of Hydrothermarchaeota in Hydrothermal Sediment.</title>
        <authorList>
            <person name="Zhou Z."/>
            <person name="Liu Y."/>
            <person name="Xu W."/>
            <person name="Pan J."/>
            <person name="Luo Z.H."/>
            <person name="Li M."/>
        </authorList>
    </citation>
    <scope>NUCLEOTIDE SEQUENCE [LARGE SCALE GENOMIC DNA]</scope>
    <source>
        <strain evidence="2">SpSt-413</strain>
    </source>
</reference>
<accession>A0A7C4AFQ9</accession>